<dbReference type="InterPro" id="IPR014710">
    <property type="entry name" value="RmlC-like_jellyroll"/>
</dbReference>
<evidence type="ECO:0000313" key="3">
    <source>
        <dbReference type="Proteomes" id="UP001291623"/>
    </source>
</evidence>
<comment type="caution">
    <text evidence="2">The sequence shown here is derived from an EMBL/GenBank/DDBJ whole genome shotgun (WGS) entry which is preliminary data.</text>
</comment>
<reference evidence="2" key="1">
    <citation type="submission" date="2023-12" db="EMBL/GenBank/DDBJ databases">
        <title>Genome assembly of Anisodus tanguticus.</title>
        <authorList>
            <person name="Wang Y.-J."/>
        </authorList>
    </citation>
    <scope>NUCLEOTIDE SEQUENCE</scope>
    <source>
        <strain evidence="2">KB-2021</strain>
        <tissue evidence="2">Leaf</tissue>
    </source>
</reference>
<organism evidence="2 3">
    <name type="scientific">Anisodus tanguticus</name>
    <dbReference type="NCBI Taxonomy" id="243964"/>
    <lineage>
        <taxon>Eukaryota</taxon>
        <taxon>Viridiplantae</taxon>
        <taxon>Streptophyta</taxon>
        <taxon>Embryophyta</taxon>
        <taxon>Tracheophyta</taxon>
        <taxon>Spermatophyta</taxon>
        <taxon>Magnoliopsida</taxon>
        <taxon>eudicotyledons</taxon>
        <taxon>Gunneridae</taxon>
        <taxon>Pentapetalae</taxon>
        <taxon>asterids</taxon>
        <taxon>lamiids</taxon>
        <taxon>Solanales</taxon>
        <taxon>Solanaceae</taxon>
        <taxon>Solanoideae</taxon>
        <taxon>Hyoscyameae</taxon>
        <taxon>Anisodus</taxon>
    </lineage>
</organism>
<proteinExistence type="predicted"/>
<sequence>MKAKKTFAIFLTCAKSYRNEFLEAAFLIEDANLHVEPVHSMGNYSQVKKLCPKDPNASKKLKECEKAVMKQKFEEAIALHNDALIEVVELLNILKMLNLLAAAVLINLTLLYSSVVICRCYLKLYIVEIKEKSQLPNPMFTHLDGRTSTWKVLSPQVLRAAFKVLPDVEKQFSSKRTAGLIHQSFKLSSNKRSIEAVYITPLGVRPFPEPC</sequence>
<feature type="transmembrane region" description="Helical" evidence="1">
    <location>
        <begin position="99"/>
        <end position="122"/>
    </location>
</feature>
<keyword evidence="1" id="KW-0472">Membrane</keyword>
<name>A0AAE1SWM7_9SOLA</name>
<evidence type="ECO:0000313" key="2">
    <source>
        <dbReference type="EMBL" id="KAK4377135.1"/>
    </source>
</evidence>
<evidence type="ECO:0000256" key="1">
    <source>
        <dbReference type="SAM" id="Phobius"/>
    </source>
</evidence>
<dbReference type="EMBL" id="JAVYJV010000002">
    <property type="protein sequence ID" value="KAK4377135.1"/>
    <property type="molecule type" value="Genomic_DNA"/>
</dbReference>
<keyword evidence="3" id="KW-1185">Reference proteome</keyword>
<gene>
    <name evidence="2" type="ORF">RND71_003431</name>
</gene>
<accession>A0AAE1SWM7</accession>
<keyword evidence="1" id="KW-0812">Transmembrane</keyword>
<dbReference type="Gene3D" id="2.60.120.10">
    <property type="entry name" value="Jelly Rolls"/>
    <property type="match status" value="1"/>
</dbReference>
<dbReference type="Proteomes" id="UP001291623">
    <property type="component" value="Unassembled WGS sequence"/>
</dbReference>
<keyword evidence="1" id="KW-1133">Transmembrane helix</keyword>
<protein>
    <submittedName>
        <fullName evidence="2">Uncharacterized protein</fullName>
    </submittedName>
</protein>
<dbReference type="AlphaFoldDB" id="A0AAE1SWM7"/>